<feature type="transmembrane region" description="Helical" evidence="1">
    <location>
        <begin position="286"/>
        <end position="305"/>
    </location>
</feature>
<feature type="transmembrane region" description="Helical" evidence="1">
    <location>
        <begin position="89"/>
        <end position="108"/>
    </location>
</feature>
<keyword evidence="1" id="KW-1133">Transmembrane helix</keyword>
<dbReference type="AlphaFoldDB" id="A0A813W2T9"/>
<dbReference type="OrthoDB" id="306876at2759"/>
<feature type="transmembrane region" description="Helical" evidence="1">
    <location>
        <begin position="352"/>
        <end position="372"/>
    </location>
</feature>
<feature type="transmembrane region" description="Helical" evidence="1">
    <location>
        <begin position="147"/>
        <end position="167"/>
    </location>
</feature>
<evidence type="ECO:0000256" key="1">
    <source>
        <dbReference type="SAM" id="Phobius"/>
    </source>
</evidence>
<dbReference type="GO" id="GO:0016020">
    <property type="term" value="C:membrane"/>
    <property type="evidence" value="ECO:0007669"/>
    <property type="project" value="InterPro"/>
</dbReference>
<accession>A0A813W2T9</accession>
<dbReference type="SUPFAM" id="SSF103481">
    <property type="entry name" value="Multidrug resistance efflux transporter EmrE"/>
    <property type="match status" value="2"/>
</dbReference>
<proteinExistence type="predicted"/>
<dbReference type="InterPro" id="IPR037185">
    <property type="entry name" value="EmrE-like"/>
</dbReference>
<feature type="transmembrane region" description="Helical" evidence="1">
    <location>
        <begin position="114"/>
        <end position="135"/>
    </location>
</feature>
<dbReference type="InterPro" id="IPR000620">
    <property type="entry name" value="EamA_dom"/>
</dbReference>
<dbReference type="EMBL" id="CAJNOO010000182">
    <property type="protein sequence ID" value="CAF0845533.1"/>
    <property type="molecule type" value="Genomic_DNA"/>
</dbReference>
<dbReference type="PANTHER" id="PTHR22911:SF137">
    <property type="entry name" value="SOLUTE CARRIER FAMILY 35 MEMBER G2-RELATED"/>
    <property type="match status" value="1"/>
</dbReference>
<gene>
    <name evidence="4" type="ORF">OTI717_LOCUS11645</name>
    <name evidence="3" type="ORF">RFH988_LOCUS6177</name>
</gene>
<keyword evidence="1" id="KW-0812">Transmembrane</keyword>
<dbReference type="EMBL" id="CAJOAX010001119">
    <property type="protein sequence ID" value="CAF3687480.1"/>
    <property type="molecule type" value="Genomic_DNA"/>
</dbReference>
<feature type="transmembrane region" description="Helical" evidence="1">
    <location>
        <begin position="378"/>
        <end position="400"/>
    </location>
</feature>
<protein>
    <recommendedName>
        <fullName evidence="2">EamA domain-containing protein</fullName>
    </recommendedName>
</protein>
<feature type="transmembrane region" description="Helical" evidence="1">
    <location>
        <begin position="179"/>
        <end position="197"/>
    </location>
</feature>
<sequence>MKQDVYVKDENAPVDPILTSRKVSINENIIQGIDPLIEPLIDADELEVNENNDGKLNNLERKFSSILSIHSHRPNETNSFSQTTHRCKGMFYALLGSSLFTCSGFIIKQLRVDFFDALLCRFIVQTLILSLFIIYKRYKILRGSFNLILLQIIRTILASSGLFLFFLSYRYIPLPDLTTFRYTQVIWTTILAMIILHERISIPIVLATILTLIGVVCVAQPTFLFGNYQQLSDINETINNNLNNINLESNKSYRFLGLCLALACALAISANIVLNKKLLVLKFPQSILMFHFSFLSLSILIINHIRNRFILHKYSNHSMFTWQFFLAAFVSLIQLFSSTVTQKAIKLEHPSIISVVQSSDILFAIILQNLVANEKSNWLVIIGSILVTTSILLVGIHKFWNDRNKLLQEMNNPKV</sequence>
<feature type="domain" description="EamA" evidence="2">
    <location>
        <begin position="256"/>
        <end position="394"/>
    </location>
</feature>
<feature type="transmembrane region" description="Helical" evidence="1">
    <location>
        <begin position="204"/>
        <end position="223"/>
    </location>
</feature>
<reference evidence="3" key="1">
    <citation type="submission" date="2021-02" db="EMBL/GenBank/DDBJ databases">
        <authorList>
            <person name="Nowell W R."/>
        </authorList>
    </citation>
    <scope>NUCLEOTIDE SEQUENCE</scope>
</reference>
<evidence type="ECO:0000313" key="3">
    <source>
        <dbReference type="EMBL" id="CAF0845533.1"/>
    </source>
</evidence>
<dbReference type="PANTHER" id="PTHR22911">
    <property type="entry name" value="ACYL-MALONYL CONDENSING ENZYME-RELATED"/>
    <property type="match status" value="1"/>
</dbReference>
<comment type="caution">
    <text evidence="3">The sequence shown here is derived from an EMBL/GenBank/DDBJ whole genome shotgun (WGS) entry which is preliminary data.</text>
</comment>
<dbReference type="Pfam" id="PF00892">
    <property type="entry name" value="EamA"/>
    <property type="match status" value="2"/>
</dbReference>
<keyword evidence="1" id="KW-0472">Membrane</keyword>
<name>A0A813W2T9_9BILA</name>
<evidence type="ECO:0000313" key="4">
    <source>
        <dbReference type="EMBL" id="CAF3687480.1"/>
    </source>
</evidence>
<feature type="transmembrane region" description="Helical" evidence="1">
    <location>
        <begin position="320"/>
        <end position="340"/>
    </location>
</feature>
<dbReference type="Proteomes" id="UP000663823">
    <property type="component" value="Unassembled WGS sequence"/>
</dbReference>
<organism evidence="3 5">
    <name type="scientific">Rotaria sordida</name>
    <dbReference type="NCBI Taxonomy" id="392033"/>
    <lineage>
        <taxon>Eukaryota</taxon>
        <taxon>Metazoa</taxon>
        <taxon>Spiralia</taxon>
        <taxon>Gnathifera</taxon>
        <taxon>Rotifera</taxon>
        <taxon>Eurotatoria</taxon>
        <taxon>Bdelloidea</taxon>
        <taxon>Philodinida</taxon>
        <taxon>Philodinidae</taxon>
        <taxon>Rotaria</taxon>
    </lineage>
</organism>
<feature type="transmembrane region" description="Helical" evidence="1">
    <location>
        <begin position="253"/>
        <end position="274"/>
    </location>
</feature>
<evidence type="ECO:0000313" key="5">
    <source>
        <dbReference type="Proteomes" id="UP000663882"/>
    </source>
</evidence>
<dbReference type="Proteomes" id="UP000663882">
    <property type="component" value="Unassembled WGS sequence"/>
</dbReference>
<evidence type="ECO:0000259" key="2">
    <source>
        <dbReference type="Pfam" id="PF00892"/>
    </source>
</evidence>
<feature type="domain" description="EamA" evidence="2">
    <location>
        <begin position="88"/>
        <end position="218"/>
    </location>
</feature>